<keyword evidence="10" id="KW-1185">Reference proteome</keyword>
<organism evidence="9 10">
    <name type="scientific">Alicyclobacillus fastidiosus</name>
    <dbReference type="NCBI Taxonomy" id="392011"/>
    <lineage>
        <taxon>Bacteria</taxon>
        <taxon>Bacillati</taxon>
        <taxon>Bacillota</taxon>
        <taxon>Bacilli</taxon>
        <taxon>Bacillales</taxon>
        <taxon>Alicyclobacillaceae</taxon>
        <taxon>Alicyclobacillus</taxon>
    </lineage>
</organism>
<name>A0ABV5AH84_9BACL</name>
<dbReference type="PROSITE" id="PS00595">
    <property type="entry name" value="AA_TRANSFER_CLASS_5"/>
    <property type="match status" value="1"/>
</dbReference>
<protein>
    <submittedName>
        <fullName evidence="9">Cysteine desulfurase family protein</fullName>
    </submittedName>
</protein>
<dbReference type="InterPro" id="IPR016454">
    <property type="entry name" value="Cysteine_dSase"/>
</dbReference>
<dbReference type="PANTHER" id="PTHR11601">
    <property type="entry name" value="CYSTEINE DESULFURYLASE FAMILY MEMBER"/>
    <property type="match status" value="1"/>
</dbReference>
<keyword evidence="5" id="KW-0408">Iron</keyword>
<evidence type="ECO:0000259" key="8">
    <source>
        <dbReference type="Pfam" id="PF00266"/>
    </source>
</evidence>
<evidence type="ECO:0000256" key="4">
    <source>
        <dbReference type="ARBA" id="ARBA00022898"/>
    </source>
</evidence>
<comment type="cofactor">
    <cofactor evidence="1 7">
        <name>pyridoxal 5'-phosphate</name>
        <dbReference type="ChEBI" id="CHEBI:597326"/>
    </cofactor>
</comment>
<dbReference type="InterPro" id="IPR015421">
    <property type="entry name" value="PyrdxlP-dep_Trfase_major"/>
</dbReference>
<evidence type="ECO:0000313" key="9">
    <source>
        <dbReference type="EMBL" id="MFB5191619.1"/>
    </source>
</evidence>
<dbReference type="Gene3D" id="3.40.640.10">
    <property type="entry name" value="Type I PLP-dependent aspartate aminotransferase-like (Major domain)"/>
    <property type="match status" value="1"/>
</dbReference>
<dbReference type="Pfam" id="PF00266">
    <property type="entry name" value="Aminotran_5"/>
    <property type="match status" value="1"/>
</dbReference>
<dbReference type="InterPro" id="IPR015422">
    <property type="entry name" value="PyrdxlP-dep_Trfase_small"/>
</dbReference>
<evidence type="ECO:0000256" key="2">
    <source>
        <dbReference type="ARBA" id="ARBA00006490"/>
    </source>
</evidence>
<keyword evidence="3" id="KW-0479">Metal-binding</keyword>
<dbReference type="PIRSF" id="PIRSF005572">
    <property type="entry name" value="NifS"/>
    <property type="match status" value="1"/>
</dbReference>
<dbReference type="InterPro" id="IPR000192">
    <property type="entry name" value="Aminotrans_V_dom"/>
</dbReference>
<dbReference type="SUPFAM" id="SSF53383">
    <property type="entry name" value="PLP-dependent transferases"/>
    <property type="match status" value="1"/>
</dbReference>
<reference evidence="9 10" key="1">
    <citation type="journal article" date="2024" name="Int. J. Mol. Sci.">
        <title>Exploration of Alicyclobacillus spp. Genome in Search of Antibiotic Resistance.</title>
        <authorList>
            <person name="Bucka-Kolendo J."/>
            <person name="Kiousi D.E."/>
            <person name="Dekowska A."/>
            <person name="Mikolajczuk-Szczyrba A."/>
            <person name="Karadedos D.M."/>
            <person name="Michael P."/>
            <person name="Galanis A."/>
            <person name="Sokolowska B."/>
        </authorList>
    </citation>
    <scope>NUCLEOTIDE SEQUENCE [LARGE SCALE GENOMIC DNA]</scope>
    <source>
        <strain evidence="9 10">KKP 3000</strain>
    </source>
</reference>
<gene>
    <name evidence="9" type="ORF">KKP3000_000393</name>
</gene>
<comment type="similarity">
    <text evidence="2">Belongs to the class-V pyridoxal-phosphate-dependent aminotransferase family. NifS/IscS subfamily.</text>
</comment>
<evidence type="ECO:0000256" key="5">
    <source>
        <dbReference type="ARBA" id="ARBA00023004"/>
    </source>
</evidence>
<dbReference type="InterPro" id="IPR020578">
    <property type="entry name" value="Aminotrans_V_PyrdxlP_BS"/>
</dbReference>
<dbReference type="RefSeq" id="WP_275473128.1">
    <property type="nucleotide sequence ID" value="NZ_CP162940.1"/>
</dbReference>
<dbReference type="Gene3D" id="3.90.1150.10">
    <property type="entry name" value="Aspartate Aminotransferase, domain 1"/>
    <property type="match status" value="1"/>
</dbReference>
<sequence length="384" mass="41320">MSQETIYLDYAATAPLQDDVKERVTAMLDVFGNPSSLHRIGMDAEANLSAARESVLQALGARQGRLVFTGGGTEANNLAVQGSAPHLEGRGRHIITTAIEHPAVHEPLRALSARGWEVTHVRPDANGDVSLADVVNAIRQDTVLVSMMHVNNETGAILPVEELSRVLEEYPKIRFHVDGTQALGKIPVRLANTSIDLYTVSAHKIGALKGVGALYVRQGVRLEPILYGGGQEAGTRSGTENVLGADAFGIAAAIAVENVRLDKDAAQTRQWFIDELEHIPGWTVRKPKSASPYIVNASLAGLRGEVIVHALESKGVFVSSGSACSTARGKQKRSHVLEAMGLSTEEIDAAVRFSWHPGTNKEDLRKALVVVREQSEWLRSMVGA</sequence>
<keyword evidence="4" id="KW-0663">Pyridoxal phosphate</keyword>
<evidence type="ECO:0000256" key="6">
    <source>
        <dbReference type="ARBA" id="ARBA00023014"/>
    </source>
</evidence>
<proteinExistence type="inferred from homology"/>
<comment type="caution">
    <text evidence="9">The sequence shown here is derived from an EMBL/GenBank/DDBJ whole genome shotgun (WGS) entry which is preliminary data.</text>
</comment>
<dbReference type="InterPro" id="IPR015424">
    <property type="entry name" value="PyrdxlP-dep_Trfase"/>
</dbReference>
<evidence type="ECO:0000256" key="3">
    <source>
        <dbReference type="ARBA" id="ARBA00022723"/>
    </source>
</evidence>
<dbReference type="Proteomes" id="UP001579974">
    <property type="component" value="Unassembled WGS sequence"/>
</dbReference>
<dbReference type="PANTHER" id="PTHR11601:SF50">
    <property type="entry name" value="CYSTEINE DESULFURASE ISCS 2-RELATED"/>
    <property type="match status" value="1"/>
</dbReference>
<evidence type="ECO:0000313" key="10">
    <source>
        <dbReference type="Proteomes" id="UP001579974"/>
    </source>
</evidence>
<dbReference type="EMBL" id="JBDXSU010000012">
    <property type="protein sequence ID" value="MFB5191619.1"/>
    <property type="molecule type" value="Genomic_DNA"/>
</dbReference>
<evidence type="ECO:0000256" key="7">
    <source>
        <dbReference type="RuleBase" id="RU004504"/>
    </source>
</evidence>
<evidence type="ECO:0000256" key="1">
    <source>
        <dbReference type="ARBA" id="ARBA00001933"/>
    </source>
</evidence>
<feature type="domain" description="Aminotransferase class V" evidence="8">
    <location>
        <begin position="6"/>
        <end position="364"/>
    </location>
</feature>
<accession>A0ABV5AH84</accession>
<keyword evidence="6" id="KW-0411">Iron-sulfur</keyword>